<feature type="transmembrane region" description="Helical" evidence="2">
    <location>
        <begin position="22"/>
        <end position="40"/>
    </location>
</feature>
<reference evidence="3 4" key="1">
    <citation type="submission" date="2020-08" db="EMBL/GenBank/DDBJ databases">
        <title>Sequencing the genomes of 1000 actinobacteria strains.</title>
        <authorList>
            <person name="Klenk H.-P."/>
        </authorList>
    </citation>
    <scope>NUCLEOTIDE SEQUENCE [LARGE SCALE GENOMIC DNA]</scope>
    <source>
        <strain evidence="3 4">DSM 44320</strain>
    </source>
</reference>
<keyword evidence="2" id="KW-0472">Membrane</keyword>
<feature type="region of interest" description="Disordered" evidence="1">
    <location>
        <begin position="64"/>
        <end position="199"/>
    </location>
</feature>
<keyword evidence="2" id="KW-1133">Transmembrane helix</keyword>
<evidence type="ECO:0000313" key="3">
    <source>
        <dbReference type="EMBL" id="MBB3733859.1"/>
    </source>
</evidence>
<protein>
    <submittedName>
        <fullName evidence="3">Uncharacterized protein</fullName>
    </submittedName>
</protein>
<name>A0A7W5VD28_9ACTN</name>
<gene>
    <name evidence="3" type="ORF">FHR33_009812</name>
</gene>
<evidence type="ECO:0000313" key="4">
    <source>
        <dbReference type="Proteomes" id="UP000579945"/>
    </source>
</evidence>
<evidence type="ECO:0000256" key="1">
    <source>
        <dbReference type="SAM" id="MobiDB-lite"/>
    </source>
</evidence>
<dbReference type="RefSeq" id="WP_183662619.1">
    <property type="nucleotide sequence ID" value="NZ_JACIBV010000003.1"/>
</dbReference>
<dbReference type="EMBL" id="JACIBV010000003">
    <property type="protein sequence ID" value="MBB3733859.1"/>
    <property type="molecule type" value="Genomic_DNA"/>
</dbReference>
<keyword evidence="4" id="KW-1185">Reference proteome</keyword>
<comment type="caution">
    <text evidence="3">The sequence shown here is derived from an EMBL/GenBank/DDBJ whole genome shotgun (WGS) entry which is preliminary data.</text>
</comment>
<proteinExistence type="predicted"/>
<feature type="compositionally biased region" description="Low complexity" evidence="1">
    <location>
        <begin position="142"/>
        <end position="172"/>
    </location>
</feature>
<evidence type="ECO:0000256" key="2">
    <source>
        <dbReference type="SAM" id="Phobius"/>
    </source>
</evidence>
<dbReference type="AlphaFoldDB" id="A0A7W5VD28"/>
<organism evidence="3 4">
    <name type="scientific">Nonomuraea dietziae</name>
    <dbReference type="NCBI Taxonomy" id="65515"/>
    <lineage>
        <taxon>Bacteria</taxon>
        <taxon>Bacillati</taxon>
        <taxon>Actinomycetota</taxon>
        <taxon>Actinomycetes</taxon>
        <taxon>Streptosporangiales</taxon>
        <taxon>Streptosporangiaceae</taxon>
        <taxon>Nonomuraea</taxon>
    </lineage>
</organism>
<dbReference type="Proteomes" id="UP000579945">
    <property type="component" value="Unassembled WGS sequence"/>
</dbReference>
<keyword evidence="2" id="KW-0812">Transmembrane</keyword>
<sequence length="292" mass="29700">MTKALPPEPADTTRPTGRLRRAGVHAATVIVGLVCLTLLFNPFGSQQVPTSTAAQLDPQIDLGPLPFDSFAPPVPTGEVAQPRLTPLSSPSPSPPAVPAQQASRRPTAKPSTKPTRKDAPVDLNVVQPIGPSHGPFARSDTHPSSRSSATTPPPGSTSVLPRPPSASLSASSIDLGTDRSGSFDVSISPGSGTWSASGSSHINVDANGSFTVDAPQSEPGCLSASRTASGIITVSWRGTNTGSGSTTDASGTLTLTVSWTIAKDRGYWVSSPTTGGGYWSNCSPSAANPSLG</sequence>
<feature type="compositionally biased region" description="Polar residues" evidence="1">
    <location>
        <begin position="179"/>
        <end position="199"/>
    </location>
</feature>
<dbReference type="GeneID" id="95395780"/>
<accession>A0A7W5VD28</accession>